<dbReference type="OrthoDB" id="2592518at2"/>
<keyword evidence="7" id="KW-0449">Lipoprotein</keyword>
<dbReference type="InterPro" id="IPR038501">
    <property type="entry name" value="Spore_GerAC_C_sf"/>
</dbReference>
<feature type="domain" description="Spore germination protein N-terminal" evidence="10">
    <location>
        <begin position="23"/>
        <end position="188"/>
    </location>
</feature>
<dbReference type="InterPro" id="IPR008844">
    <property type="entry name" value="Spore_GerAC-like"/>
</dbReference>
<accession>A0A285TL59</accession>
<evidence type="ECO:0000313" key="11">
    <source>
        <dbReference type="EMBL" id="SOC22623.1"/>
    </source>
</evidence>
<keyword evidence="3" id="KW-0309">Germination</keyword>
<reference evidence="12" key="1">
    <citation type="submission" date="2017-08" db="EMBL/GenBank/DDBJ databases">
        <authorList>
            <person name="Varghese N."/>
            <person name="Submissions S."/>
        </authorList>
    </citation>
    <scope>NUCLEOTIDE SEQUENCE [LARGE SCALE GENOMIC DNA]</scope>
    <source>
        <strain evidence="12">JC22</strain>
    </source>
</reference>
<dbReference type="InterPro" id="IPR057336">
    <property type="entry name" value="GerAC_N"/>
</dbReference>
<dbReference type="RefSeq" id="WP_097074799.1">
    <property type="nucleotide sequence ID" value="NZ_OBMQ01000014.1"/>
</dbReference>
<feature type="compositionally biased region" description="Polar residues" evidence="8">
    <location>
        <begin position="62"/>
        <end position="76"/>
    </location>
</feature>
<evidence type="ECO:0000256" key="2">
    <source>
        <dbReference type="ARBA" id="ARBA00007886"/>
    </source>
</evidence>
<evidence type="ECO:0000256" key="4">
    <source>
        <dbReference type="ARBA" id="ARBA00022729"/>
    </source>
</evidence>
<keyword evidence="12" id="KW-1185">Reference proteome</keyword>
<comment type="similarity">
    <text evidence="2">Belongs to the GerABKC lipoprotein family.</text>
</comment>
<keyword evidence="5" id="KW-0472">Membrane</keyword>
<evidence type="ECO:0000256" key="3">
    <source>
        <dbReference type="ARBA" id="ARBA00022544"/>
    </source>
</evidence>
<dbReference type="InterPro" id="IPR046953">
    <property type="entry name" value="Spore_GerAC-like_C"/>
</dbReference>
<organism evidence="11 12">
    <name type="scientific">Ureibacillus xyleni</name>
    <dbReference type="NCBI Taxonomy" id="614648"/>
    <lineage>
        <taxon>Bacteria</taxon>
        <taxon>Bacillati</taxon>
        <taxon>Bacillota</taxon>
        <taxon>Bacilli</taxon>
        <taxon>Bacillales</taxon>
        <taxon>Caryophanaceae</taxon>
        <taxon>Ureibacillus</taxon>
    </lineage>
</organism>
<sequence>MKKTKPILILLICTLFVAGCTEQKILERISITTLLGYDLEEEDKVTTTLTVRQVSPDDKSSLETQSNTEETSNGTSIKVNLQTSKKIMAGQLRVLLFGKKLAQDSIEQTLHTTMMNSEISSSIYLAVADGTTKEIIEAQYENITDIGQHVFNLIDHNVEEQHSVSSTLHEVVRNNYSPFRDIAMPIIKKEGQIIKINGLAIFNKSKMVGELSSEDAFYVIMLRDKFKAGSVELSLPGNTLNHDRDQDDKLEVSIDSIKSKRSINLTNPSTPEFDVTVDFGCRLIELHSNENTGRPEVTKKLEKAIGDKMESEISRIIKYTQEKNSDIFGFGDDYYASVRNSGLTEAKWHQMYPNMKVNVKVNIEIFRNGVFE</sequence>
<dbReference type="Pfam" id="PF25198">
    <property type="entry name" value="Spore_GerAC_N"/>
    <property type="match status" value="1"/>
</dbReference>
<dbReference type="Proteomes" id="UP000219636">
    <property type="component" value="Unassembled WGS sequence"/>
</dbReference>
<gene>
    <name evidence="11" type="ORF">SAMN05880501_11463</name>
</gene>
<keyword evidence="6" id="KW-0564">Palmitate</keyword>
<evidence type="ECO:0000256" key="6">
    <source>
        <dbReference type="ARBA" id="ARBA00023139"/>
    </source>
</evidence>
<dbReference type="GO" id="GO:0016020">
    <property type="term" value="C:membrane"/>
    <property type="evidence" value="ECO:0007669"/>
    <property type="project" value="UniProtKB-SubCell"/>
</dbReference>
<evidence type="ECO:0000313" key="12">
    <source>
        <dbReference type="Proteomes" id="UP000219636"/>
    </source>
</evidence>
<evidence type="ECO:0000259" key="10">
    <source>
        <dbReference type="Pfam" id="PF25198"/>
    </source>
</evidence>
<feature type="region of interest" description="Disordered" evidence="8">
    <location>
        <begin position="56"/>
        <end position="76"/>
    </location>
</feature>
<comment type="subcellular location">
    <subcellularLocation>
        <location evidence="1">Membrane</location>
        <topology evidence="1">Lipid-anchor</topology>
    </subcellularLocation>
</comment>
<feature type="domain" description="Spore germination GerAC-like C-terminal" evidence="9">
    <location>
        <begin position="197"/>
        <end position="369"/>
    </location>
</feature>
<dbReference type="Gene3D" id="3.30.300.210">
    <property type="entry name" value="Nutrient germinant receptor protein C, domain 3"/>
    <property type="match status" value="1"/>
</dbReference>
<dbReference type="PROSITE" id="PS51257">
    <property type="entry name" value="PROKAR_LIPOPROTEIN"/>
    <property type="match status" value="1"/>
</dbReference>
<evidence type="ECO:0000256" key="5">
    <source>
        <dbReference type="ARBA" id="ARBA00023136"/>
    </source>
</evidence>
<dbReference type="PANTHER" id="PTHR35789">
    <property type="entry name" value="SPORE GERMINATION PROTEIN B3"/>
    <property type="match status" value="1"/>
</dbReference>
<keyword evidence="4" id="KW-0732">Signal</keyword>
<evidence type="ECO:0000259" key="9">
    <source>
        <dbReference type="Pfam" id="PF05504"/>
    </source>
</evidence>
<evidence type="ECO:0000256" key="8">
    <source>
        <dbReference type="SAM" id="MobiDB-lite"/>
    </source>
</evidence>
<dbReference type="NCBIfam" id="TIGR02887">
    <property type="entry name" value="spore_ger_x_C"/>
    <property type="match status" value="1"/>
</dbReference>
<protein>
    <submittedName>
        <fullName evidence="11">Spore germination protein</fullName>
    </submittedName>
</protein>
<proteinExistence type="inferred from homology"/>
<dbReference type="GO" id="GO:0009847">
    <property type="term" value="P:spore germination"/>
    <property type="evidence" value="ECO:0007669"/>
    <property type="project" value="InterPro"/>
</dbReference>
<dbReference type="Pfam" id="PF05504">
    <property type="entry name" value="Spore_GerAC"/>
    <property type="match status" value="1"/>
</dbReference>
<dbReference type="EMBL" id="OBMQ01000014">
    <property type="protein sequence ID" value="SOC22623.1"/>
    <property type="molecule type" value="Genomic_DNA"/>
</dbReference>
<name>A0A285TL59_9BACL</name>
<dbReference type="PANTHER" id="PTHR35789:SF1">
    <property type="entry name" value="SPORE GERMINATION PROTEIN B3"/>
    <property type="match status" value="1"/>
</dbReference>
<evidence type="ECO:0000256" key="1">
    <source>
        <dbReference type="ARBA" id="ARBA00004635"/>
    </source>
</evidence>
<evidence type="ECO:0000256" key="7">
    <source>
        <dbReference type="ARBA" id="ARBA00023288"/>
    </source>
</evidence>
<dbReference type="AlphaFoldDB" id="A0A285TL59"/>